<dbReference type="AlphaFoldDB" id="A0A9K3JFF2"/>
<dbReference type="Gramene" id="mRNA:HanXRQr2_Chr03g0110711">
    <property type="protein sequence ID" value="mRNA:HanXRQr2_Chr03g0110711"/>
    <property type="gene ID" value="HanXRQr2_Chr03g0110711"/>
</dbReference>
<gene>
    <name evidence="1" type="ORF">HanXRQr2_Chr03g0110711</name>
</gene>
<accession>A0A9K3JFF2</accession>
<reference evidence="1" key="2">
    <citation type="submission" date="2020-06" db="EMBL/GenBank/DDBJ databases">
        <title>Helianthus annuus Genome sequencing and assembly Release 2.</title>
        <authorList>
            <person name="Gouzy J."/>
            <person name="Langlade N."/>
            <person name="Munos S."/>
        </authorList>
    </citation>
    <scope>NUCLEOTIDE SEQUENCE</scope>
    <source>
        <tissue evidence="1">Leaves</tissue>
    </source>
</reference>
<proteinExistence type="predicted"/>
<dbReference type="EMBL" id="MNCJ02000318">
    <property type="protein sequence ID" value="KAF5814408.1"/>
    <property type="molecule type" value="Genomic_DNA"/>
</dbReference>
<keyword evidence="2" id="KW-1185">Reference proteome</keyword>
<evidence type="ECO:0000313" key="1">
    <source>
        <dbReference type="EMBL" id="KAF5814408.1"/>
    </source>
</evidence>
<name>A0A9K3JFF2_HELAN</name>
<organism evidence="1 2">
    <name type="scientific">Helianthus annuus</name>
    <name type="common">Common sunflower</name>
    <dbReference type="NCBI Taxonomy" id="4232"/>
    <lineage>
        <taxon>Eukaryota</taxon>
        <taxon>Viridiplantae</taxon>
        <taxon>Streptophyta</taxon>
        <taxon>Embryophyta</taxon>
        <taxon>Tracheophyta</taxon>
        <taxon>Spermatophyta</taxon>
        <taxon>Magnoliopsida</taxon>
        <taxon>eudicotyledons</taxon>
        <taxon>Gunneridae</taxon>
        <taxon>Pentapetalae</taxon>
        <taxon>asterids</taxon>
        <taxon>campanulids</taxon>
        <taxon>Asterales</taxon>
        <taxon>Asteraceae</taxon>
        <taxon>Asteroideae</taxon>
        <taxon>Heliantheae alliance</taxon>
        <taxon>Heliantheae</taxon>
        <taxon>Helianthus</taxon>
    </lineage>
</organism>
<evidence type="ECO:0000313" key="2">
    <source>
        <dbReference type="Proteomes" id="UP000215914"/>
    </source>
</evidence>
<reference evidence="1" key="1">
    <citation type="journal article" date="2017" name="Nature">
        <title>The sunflower genome provides insights into oil metabolism, flowering and Asterid evolution.</title>
        <authorList>
            <person name="Badouin H."/>
            <person name="Gouzy J."/>
            <person name="Grassa C.J."/>
            <person name="Murat F."/>
            <person name="Staton S.E."/>
            <person name="Cottret L."/>
            <person name="Lelandais-Briere C."/>
            <person name="Owens G.L."/>
            <person name="Carrere S."/>
            <person name="Mayjonade B."/>
            <person name="Legrand L."/>
            <person name="Gill N."/>
            <person name="Kane N.C."/>
            <person name="Bowers J.E."/>
            <person name="Hubner S."/>
            <person name="Bellec A."/>
            <person name="Berard A."/>
            <person name="Berges H."/>
            <person name="Blanchet N."/>
            <person name="Boniface M.C."/>
            <person name="Brunel D."/>
            <person name="Catrice O."/>
            <person name="Chaidir N."/>
            <person name="Claudel C."/>
            <person name="Donnadieu C."/>
            <person name="Faraut T."/>
            <person name="Fievet G."/>
            <person name="Helmstetter N."/>
            <person name="King M."/>
            <person name="Knapp S.J."/>
            <person name="Lai Z."/>
            <person name="Le Paslier M.C."/>
            <person name="Lippi Y."/>
            <person name="Lorenzon L."/>
            <person name="Mandel J.R."/>
            <person name="Marage G."/>
            <person name="Marchand G."/>
            <person name="Marquand E."/>
            <person name="Bret-Mestries E."/>
            <person name="Morien E."/>
            <person name="Nambeesan S."/>
            <person name="Nguyen T."/>
            <person name="Pegot-Espagnet P."/>
            <person name="Pouilly N."/>
            <person name="Raftis F."/>
            <person name="Sallet E."/>
            <person name="Schiex T."/>
            <person name="Thomas J."/>
            <person name="Vandecasteele C."/>
            <person name="Vares D."/>
            <person name="Vear F."/>
            <person name="Vautrin S."/>
            <person name="Crespi M."/>
            <person name="Mangin B."/>
            <person name="Burke J.M."/>
            <person name="Salse J."/>
            <person name="Munos S."/>
            <person name="Vincourt P."/>
            <person name="Rieseberg L.H."/>
            <person name="Langlade N.B."/>
        </authorList>
    </citation>
    <scope>NUCLEOTIDE SEQUENCE</scope>
    <source>
        <tissue evidence="1">Leaves</tissue>
    </source>
</reference>
<dbReference type="Proteomes" id="UP000215914">
    <property type="component" value="Unassembled WGS sequence"/>
</dbReference>
<protein>
    <submittedName>
        <fullName evidence="1">Uncharacterized protein</fullName>
    </submittedName>
</protein>
<sequence length="48" mass="5828">MFVLAAMTMTHIYLMNQILYHRQHCKRHVLPVYTDEVTAFKDKILYKD</sequence>
<comment type="caution">
    <text evidence="1">The sequence shown here is derived from an EMBL/GenBank/DDBJ whole genome shotgun (WGS) entry which is preliminary data.</text>
</comment>